<dbReference type="VEuPathDB" id="VectorBase:ASTEI09881"/>
<dbReference type="STRING" id="30069.A0A182YN45"/>
<organism evidence="1 2">
    <name type="scientific">Anopheles stephensi</name>
    <name type="common">Indo-Pakistan malaria mosquito</name>
    <dbReference type="NCBI Taxonomy" id="30069"/>
    <lineage>
        <taxon>Eukaryota</taxon>
        <taxon>Metazoa</taxon>
        <taxon>Ecdysozoa</taxon>
        <taxon>Arthropoda</taxon>
        <taxon>Hexapoda</taxon>
        <taxon>Insecta</taxon>
        <taxon>Pterygota</taxon>
        <taxon>Neoptera</taxon>
        <taxon>Endopterygota</taxon>
        <taxon>Diptera</taxon>
        <taxon>Nematocera</taxon>
        <taxon>Culicoidea</taxon>
        <taxon>Culicidae</taxon>
        <taxon>Anophelinae</taxon>
        <taxon>Anopheles</taxon>
    </lineage>
</organism>
<dbReference type="OMA" id="YDVEHIN"/>
<dbReference type="VEuPathDB" id="VectorBase:ASTEI20_031929"/>
<sequence length="81" mass="9000">MSVVSLNRMFRGKLRTNTCRIVVLTSLVWLLIDVILIVKYADCPSTGGGTSWLCKRNGGAYDVEHINISPAYRIIICAMPN</sequence>
<accession>A0A182YN45</accession>
<name>A0A182YN45_ANOST</name>
<dbReference type="EnsemblMetazoa" id="ASTEI09881-RA">
    <property type="protein sequence ID" value="ASTEI09881-PA"/>
    <property type="gene ID" value="ASTEI09881"/>
</dbReference>
<evidence type="ECO:0000313" key="2">
    <source>
        <dbReference type="Proteomes" id="UP000076408"/>
    </source>
</evidence>
<evidence type="ECO:0000313" key="1">
    <source>
        <dbReference type="EnsemblMetazoa" id="ASTEI09881-PA"/>
    </source>
</evidence>
<proteinExistence type="predicted"/>
<keyword evidence="2" id="KW-1185">Reference proteome</keyword>
<dbReference type="AlphaFoldDB" id="A0A182YN45"/>
<reference evidence="1" key="2">
    <citation type="submission" date="2020-05" db="UniProtKB">
        <authorList>
            <consortium name="EnsemblMetazoa"/>
        </authorList>
    </citation>
    <scope>IDENTIFICATION</scope>
    <source>
        <strain evidence="1">Indian</strain>
    </source>
</reference>
<protein>
    <submittedName>
        <fullName evidence="1">Uncharacterized protein</fullName>
    </submittedName>
</protein>
<reference evidence="2" key="1">
    <citation type="journal article" date="2014" name="Genome Biol.">
        <title>Genome analysis of a major urban malaria vector mosquito, Anopheles stephensi.</title>
        <authorList>
            <person name="Jiang X."/>
            <person name="Peery A."/>
            <person name="Hall A.B."/>
            <person name="Sharma A."/>
            <person name="Chen X.G."/>
            <person name="Waterhouse R.M."/>
            <person name="Komissarov A."/>
            <person name="Riehle M.M."/>
            <person name="Shouche Y."/>
            <person name="Sharakhova M.V."/>
            <person name="Lawson D."/>
            <person name="Pakpour N."/>
            <person name="Arensburger P."/>
            <person name="Davidson V.L."/>
            <person name="Eiglmeier K."/>
            <person name="Emrich S."/>
            <person name="George P."/>
            <person name="Kennedy R.C."/>
            <person name="Mane S.P."/>
            <person name="Maslen G."/>
            <person name="Oringanje C."/>
            <person name="Qi Y."/>
            <person name="Settlage R."/>
            <person name="Tojo M."/>
            <person name="Tubio J.M."/>
            <person name="Unger M.F."/>
            <person name="Wang B."/>
            <person name="Vernick K.D."/>
            <person name="Ribeiro J.M."/>
            <person name="James A.A."/>
            <person name="Michel K."/>
            <person name="Riehle M.A."/>
            <person name="Luckhart S."/>
            <person name="Sharakhov I.V."/>
            <person name="Tu Z."/>
        </authorList>
    </citation>
    <scope>NUCLEOTIDE SEQUENCE [LARGE SCALE GENOMIC DNA]</scope>
    <source>
        <strain evidence="2">Indian</strain>
    </source>
</reference>
<dbReference type="Proteomes" id="UP000076408">
    <property type="component" value="Unassembled WGS sequence"/>
</dbReference>